<comment type="caution">
    <text evidence="2">The sequence shown here is derived from an EMBL/GenBank/DDBJ whole genome shotgun (WGS) entry which is preliminary data.</text>
</comment>
<evidence type="ECO:0000256" key="1">
    <source>
        <dbReference type="SAM" id="Coils"/>
    </source>
</evidence>
<keyword evidence="3" id="KW-1185">Reference proteome</keyword>
<dbReference type="AlphaFoldDB" id="A0A3M8Q0P4"/>
<dbReference type="EMBL" id="RIZG01000007">
    <property type="protein sequence ID" value="RNF49606.1"/>
    <property type="molecule type" value="Genomic_DNA"/>
</dbReference>
<sequence length="92" mass="10647">MSLTEVTMKAKTLLAKLSLFFDDNIQGKKREIAALKKLLKQLKAKEKDWQEKLKSLPQGEAFTELEEKILVIHLQRKKGIERLNSLKVSLKK</sequence>
<proteinExistence type="predicted"/>
<name>A0A3M8Q0P4_9GAMM</name>
<reference evidence="2 3" key="1">
    <citation type="journal article" date="2012" name="Int. J. Syst. Evol. Microbiol.">
        <title>Marinomonas hwangdonensis sp. nov., isolated from seawater.</title>
        <authorList>
            <person name="Jung Y.T."/>
            <person name="Oh T.K."/>
            <person name="Yoon J.H."/>
        </authorList>
    </citation>
    <scope>NUCLEOTIDE SEQUENCE [LARGE SCALE GENOMIC DNA]</scope>
    <source>
        <strain evidence="2 3">HDW-15</strain>
    </source>
</reference>
<keyword evidence="1" id="KW-0175">Coiled coil</keyword>
<accession>A0A3M8Q0P4</accession>
<dbReference type="Proteomes" id="UP000280507">
    <property type="component" value="Unassembled WGS sequence"/>
</dbReference>
<evidence type="ECO:0000313" key="2">
    <source>
        <dbReference type="EMBL" id="RNF49606.1"/>
    </source>
</evidence>
<dbReference type="RefSeq" id="WP_123096130.1">
    <property type="nucleotide sequence ID" value="NZ_RIZG01000007.1"/>
</dbReference>
<protein>
    <submittedName>
        <fullName evidence="2">Uncharacterized protein</fullName>
    </submittedName>
</protein>
<organism evidence="2 3">
    <name type="scientific">Marinomonas hwangdonensis</name>
    <dbReference type="NCBI Taxonomy" id="1053647"/>
    <lineage>
        <taxon>Bacteria</taxon>
        <taxon>Pseudomonadati</taxon>
        <taxon>Pseudomonadota</taxon>
        <taxon>Gammaproteobacteria</taxon>
        <taxon>Oceanospirillales</taxon>
        <taxon>Oceanospirillaceae</taxon>
        <taxon>Marinomonas</taxon>
    </lineage>
</organism>
<evidence type="ECO:0000313" key="3">
    <source>
        <dbReference type="Proteomes" id="UP000280507"/>
    </source>
</evidence>
<gene>
    <name evidence="2" type="ORF">EBI00_11760</name>
</gene>
<feature type="coiled-coil region" evidence="1">
    <location>
        <begin position="25"/>
        <end position="52"/>
    </location>
</feature>